<evidence type="ECO:0000313" key="6">
    <source>
        <dbReference type="RefSeq" id="XP_065671902.1"/>
    </source>
</evidence>
<gene>
    <name evidence="6" type="primary">LOC136089749</name>
</gene>
<protein>
    <submittedName>
        <fullName evidence="6">Ankyrin repeat and SOCS box protein 3-like</fullName>
    </submittedName>
</protein>
<sequence>MFENNQLKFPEKINERSGDSVEEKPFKSIRERRVNKCQSYEPNMLLEKAIEENFTDVVLRLIKSGQVNINKLNDKGYAPIHKAAYEDKVNMLCVLLDCGAFIDQRDISGLTALEIAVTEGCFESARVLTDRGADQKCIMNGIHI</sequence>
<feature type="repeat" description="ANK" evidence="3">
    <location>
        <begin position="75"/>
        <end position="107"/>
    </location>
</feature>
<organism evidence="5 6">
    <name type="scientific">Hydra vulgaris</name>
    <name type="common">Hydra</name>
    <name type="synonym">Hydra attenuata</name>
    <dbReference type="NCBI Taxonomy" id="6087"/>
    <lineage>
        <taxon>Eukaryota</taxon>
        <taxon>Metazoa</taxon>
        <taxon>Cnidaria</taxon>
        <taxon>Hydrozoa</taxon>
        <taxon>Hydroidolina</taxon>
        <taxon>Anthoathecata</taxon>
        <taxon>Aplanulata</taxon>
        <taxon>Hydridae</taxon>
        <taxon>Hydra</taxon>
    </lineage>
</organism>
<evidence type="ECO:0000256" key="3">
    <source>
        <dbReference type="PROSITE-ProRule" id="PRU00023"/>
    </source>
</evidence>
<dbReference type="Pfam" id="PF12796">
    <property type="entry name" value="Ank_2"/>
    <property type="match status" value="1"/>
</dbReference>
<dbReference type="GeneID" id="136089749"/>
<dbReference type="PROSITE" id="PS50088">
    <property type="entry name" value="ANK_REPEAT"/>
    <property type="match status" value="2"/>
</dbReference>
<dbReference type="PANTHER" id="PTHR24201">
    <property type="entry name" value="ANK_REP_REGION DOMAIN-CONTAINING PROTEIN"/>
    <property type="match status" value="1"/>
</dbReference>
<dbReference type="SMART" id="SM00248">
    <property type="entry name" value="ANK"/>
    <property type="match status" value="3"/>
</dbReference>
<feature type="repeat" description="ANK" evidence="3">
    <location>
        <begin position="108"/>
        <end position="134"/>
    </location>
</feature>
<proteinExistence type="predicted"/>
<evidence type="ECO:0000256" key="4">
    <source>
        <dbReference type="SAM" id="MobiDB-lite"/>
    </source>
</evidence>
<dbReference type="Proteomes" id="UP001652625">
    <property type="component" value="Chromosome 13"/>
</dbReference>
<keyword evidence="5" id="KW-1185">Reference proteome</keyword>
<keyword evidence="2 3" id="KW-0040">ANK repeat</keyword>
<dbReference type="InterPro" id="IPR036770">
    <property type="entry name" value="Ankyrin_rpt-contain_sf"/>
</dbReference>
<dbReference type="RefSeq" id="XP_065671902.1">
    <property type="nucleotide sequence ID" value="XM_065815830.1"/>
</dbReference>
<dbReference type="InterPro" id="IPR050776">
    <property type="entry name" value="Ank_Repeat/CDKN_Inhibitor"/>
</dbReference>
<name>A0ABM4DBY6_HYDVU</name>
<evidence type="ECO:0000313" key="5">
    <source>
        <dbReference type="Proteomes" id="UP001652625"/>
    </source>
</evidence>
<accession>A0ABM4DBY6</accession>
<dbReference type="PROSITE" id="PS50297">
    <property type="entry name" value="ANK_REP_REGION"/>
    <property type="match status" value="2"/>
</dbReference>
<feature type="region of interest" description="Disordered" evidence="4">
    <location>
        <begin position="1"/>
        <end position="24"/>
    </location>
</feature>
<evidence type="ECO:0000256" key="1">
    <source>
        <dbReference type="ARBA" id="ARBA00022737"/>
    </source>
</evidence>
<keyword evidence="1" id="KW-0677">Repeat</keyword>
<feature type="compositionally biased region" description="Basic and acidic residues" evidence="4">
    <location>
        <begin position="9"/>
        <end position="24"/>
    </location>
</feature>
<dbReference type="InterPro" id="IPR002110">
    <property type="entry name" value="Ankyrin_rpt"/>
</dbReference>
<dbReference type="Gene3D" id="1.25.40.20">
    <property type="entry name" value="Ankyrin repeat-containing domain"/>
    <property type="match status" value="1"/>
</dbReference>
<dbReference type="SUPFAM" id="SSF48403">
    <property type="entry name" value="Ankyrin repeat"/>
    <property type="match status" value="1"/>
</dbReference>
<evidence type="ECO:0000256" key="2">
    <source>
        <dbReference type="ARBA" id="ARBA00023043"/>
    </source>
</evidence>
<reference evidence="6" key="1">
    <citation type="submission" date="2025-08" db="UniProtKB">
        <authorList>
            <consortium name="RefSeq"/>
        </authorList>
    </citation>
    <scope>IDENTIFICATION</scope>
</reference>